<dbReference type="Proteomes" id="UP000656804">
    <property type="component" value="Unassembled WGS sequence"/>
</dbReference>
<dbReference type="SUPFAM" id="SSF51391">
    <property type="entry name" value="Thiamin phosphate synthase"/>
    <property type="match status" value="1"/>
</dbReference>
<dbReference type="PANTHER" id="PTHR20857:SF23">
    <property type="entry name" value="THIAMINE BIOSYNTHETIC BIFUNCTIONAL ENZYME"/>
    <property type="match status" value="1"/>
</dbReference>
<dbReference type="GO" id="GO:0004789">
    <property type="term" value="F:thiamine-phosphate diphosphorylase activity"/>
    <property type="evidence" value="ECO:0007669"/>
    <property type="project" value="TreeGrafter"/>
</dbReference>
<name>A0A930V1B9_9ACTN</name>
<dbReference type="Gene3D" id="3.20.20.70">
    <property type="entry name" value="Aldolase class I"/>
    <property type="match status" value="1"/>
</dbReference>
<evidence type="ECO:0000259" key="4">
    <source>
        <dbReference type="Pfam" id="PF02581"/>
    </source>
</evidence>
<evidence type="ECO:0000256" key="3">
    <source>
        <dbReference type="ARBA" id="ARBA00022977"/>
    </source>
</evidence>
<evidence type="ECO:0000313" key="5">
    <source>
        <dbReference type="EMBL" id="MBF4163587.1"/>
    </source>
</evidence>
<organism evidence="5 6">
    <name type="scientific">Nocardioides acrostichi</name>
    <dbReference type="NCBI Taxonomy" id="2784339"/>
    <lineage>
        <taxon>Bacteria</taxon>
        <taxon>Bacillati</taxon>
        <taxon>Actinomycetota</taxon>
        <taxon>Actinomycetes</taxon>
        <taxon>Propionibacteriales</taxon>
        <taxon>Nocardioidaceae</taxon>
        <taxon>Nocardioides</taxon>
    </lineage>
</organism>
<protein>
    <submittedName>
        <fullName evidence="5">Thiamine phosphate synthase</fullName>
    </submittedName>
</protein>
<evidence type="ECO:0000313" key="6">
    <source>
        <dbReference type="Proteomes" id="UP000656804"/>
    </source>
</evidence>
<dbReference type="Pfam" id="PF02581">
    <property type="entry name" value="TMP-TENI"/>
    <property type="match status" value="1"/>
</dbReference>
<comment type="caution">
    <text evidence="5">The sequence shown here is derived from an EMBL/GenBank/DDBJ whole genome shotgun (WGS) entry which is preliminary data.</text>
</comment>
<dbReference type="GO" id="GO:0005737">
    <property type="term" value="C:cytoplasm"/>
    <property type="evidence" value="ECO:0007669"/>
    <property type="project" value="TreeGrafter"/>
</dbReference>
<gene>
    <name evidence="5" type="ORF">ISG29_18035</name>
</gene>
<sequence>MSTSWSPPRLLLLTDRAQLRLGRGLLSTLAECVDAGLEAVVVRELDLELRAWSALVEGAAALPGLRVVTARRTHPAAVGIHLAEQQPKPCGDAVWGRSCHGVETLREAADAGADWAMLSPFATSASKPGHLPVLPASAWSAAPLPTFALGGVDGDNAAAAIRAGAHGVAVMGAVMRSADPAGEVSRLLAAVRSAA</sequence>
<comment type="pathway">
    <text evidence="2">Cofactor biosynthesis; thiamine diphosphate biosynthesis.</text>
</comment>
<reference evidence="5" key="1">
    <citation type="submission" date="2020-11" db="EMBL/GenBank/DDBJ databases">
        <title>Nocardioides sp. CBS4Y-1, whole genome shotgun sequence.</title>
        <authorList>
            <person name="Tuo L."/>
        </authorList>
    </citation>
    <scope>NUCLEOTIDE SEQUENCE</scope>
    <source>
        <strain evidence="5">CBS4Y-1</strain>
    </source>
</reference>
<keyword evidence="6" id="KW-1185">Reference proteome</keyword>
<feature type="domain" description="Thiamine phosphate synthase/TenI" evidence="4">
    <location>
        <begin position="14"/>
        <end position="174"/>
    </location>
</feature>
<dbReference type="AlphaFoldDB" id="A0A930V1B9"/>
<evidence type="ECO:0000256" key="1">
    <source>
        <dbReference type="ARBA" id="ARBA00003814"/>
    </source>
</evidence>
<comment type="function">
    <text evidence="1">Condenses 4-methyl-5-(beta-hydroxyethyl)thiazole monophosphate (THZ-P) and 2-methyl-4-amino-5-hydroxymethyl pyrimidine pyrophosphate (HMP-PP) to form thiamine monophosphate (TMP).</text>
</comment>
<dbReference type="InterPro" id="IPR013785">
    <property type="entry name" value="Aldolase_TIM"/>
</dbReference>
<dbReference type="InterPro" id="IPR036206">
    <property type="entry name" value="ThiamineP_synth_sf"/>
</dbReference>
<dbReference type="CDD" id="cd00564">
    <property type="entry name" value="TMP_TenI"/>
    <property type="match status" value="1"/>
</dbReference>
<proteinExistence type="predicted"/>
<keyword evidence="3" id="KW-0784">Thiamine biosynthesis</keyword>
<dbReference type="GO" id="GO:0009228">
    <property type="term" value="P:thiamine biosynthetic process"/>
    <property type="evidence" value="ECO:0007669"/>
    <property type="project" value="UniProtKB-KW"/>
</dbReference>
<dbReference type="EMBL" id="JADIVZ010000013">
    <property type="protein sequence ID" value="MBF4163587.1"/>
    <property type="molecule type" value="Genomic_DNA"/>
</dbReference>
<dbReference type="RefSeq" id="WP_194504848.1">
    <property type="nucleotide sequence ID" value="NZ_JADIVZ010000013.1"/>
</dbReference>
<dbReference type="InterPro" id="IPR022998">
    <property type="entry name" value="ThiamineP_synth_TenI"/>
</dbReference>
<accession>A0A930V1B9</accession>
<dbReference type="PANTHER" id="PTHR20857">
    <property type="entry name" value="THIAMINE-PHOSPHATE PYROPHOSPHORYLASE"/>
    <property type="match status" value="1"/>
</dbReference>
<evidence type="ECO:0000256" key="2">
    <source>
        <dbReference type="ARBA" id="ARBA00004948"/>
    </source>
</evidence>